<dbReference type="InterPro" id="IPR017850">
    <property type="entry name" value="Alkaline_phosphatase_core_sf"/>
</dbReference>
<gene>
    <name evidence="5" type="ORF">SAMN00777080_1896</name>
</gene>
<dbReference type="Gene3D" id="3.40.720.10">
    <property type="entry name" value="Alkaline Phosphatase, subunit A"/>
    <property type="match status" value="1"/>
</dbReference>
<proteinExistence type="inferred from homology"/>
<dbReference type="InterPro" id="IPR000917">
    <property type="entry name" value="Sulfatase_N"/>
</dbReference>
<dbReference type="GO" id="GO:0005737">
    <property type="term" value="C:cytoplasm"/>
    <property type="evidence" value="ECO:0007669"/>
    <property type="project" value="TreeGrafter"/>
</dbReference>
<dbReference type="NCBIfam" id="NF010322">
    <property type="entry name" value="PRK13759.1"/>
    <property type="match status" value="1"/>
</dbReference>
<keyword evidence="6" id="KW-1185">Reference proteome</keyword>
<dbReference type="AlphaFoldDB" id="A0A1W2H4A1"/>
<name>A0A1W2H4A1_9BACT</name>
<dbReference type="PROSITE" id="PS00149">
    <property type="entry name" value="SULFATASE_2"/>
    <property type="match status" value="1"/>
</dbReference>
<dbReference type="InterPro" id="IPR024607">
    <property type="entry name" value="Sulfatase_CS"/>
</dbReference>
<sequence>MISKHFIRKKFIGLVYILVFAFYNSFAQKPHIILIVTDQQRFDAVGYLEGSNIITPNLDQLAAEGVYFTNAYSSTPSCTPARAALLTGMSPWGHGMLGYAKVARQYPYEMPGMLRDLGYYTYGIGKMHWTPQRTLHGFHGTLVDESGRIESDGFISDYRTWFKLNAPGQDPDKTGILWNEHNAKVYQLEEHLHPDHWKSEMAVEFLENYDLDNPLFLKVSFARPHSPYDPPQRFLDLYEDLPIKAPFEGEWSEKFRNFPKEREAAFGDFGVDHAIHSRRHYFALVTFIDEQIGKIMAALKEKNMYDNSLILFVSDHGDMLGDHHHWRKTYAYEGSSKVPLVIKPPKSFDYDTSLKKLPHPVEIRDILPTFLEAAGGIKPNIMEGSSLLGLLADPNTKEWREYIDLEHASTYSFDNYWAALTDGKEKYIWFFSTGEEQLFDLEKDPGETTNLISDKGHIPKLELWRSRMISHLQERGDGFVKGGMLVKRTTNLLLSPNYPDKEWSNQEGLKFWREEVDKGFKK</sequence>
<organism evidence="5 6">
    <name type="scientific">Aquiflexum balticum DSM 16537</name>
    <dbReference type="NCBI Taxonomy" id="758820"/>
    <lineage>
        <taxon>Bacteria</taxon>
        <taxon>Pseudomonadati</taxon>
        <taxon>Bacteroidota</taxon>
        <taxon>Cytophagia</taxon>
        <taxon>Cytophagales</taxon>
        <taxon>Cyclobacteriaceae</taxon>
        <taxon>Aquiflexum</taxon>
    </lineage>
</organism>
<dbReference type="GO" id="GO:0046872">
    <property type="term" value="F:metal ion binding"/>
    <property type="evidence" value="ECO:0007669"/>
    <property type="project" value="UniProtKB-KW"/>
</dbReference>
<dbReference type="PROSITE" id="PS00523">
    <property type="entry name" value="SULFATASE_1"/>
    <property type="match status" value="1"/>
</dbReference>
<dbReference type="Proteomes" id="UP000192333">
    <property type="component" value="Chromosome I"/>
</dbReference>
<keyword evidence="2" id="KW-0479">Metal-binding</keyword>
<dbReference type="STRING" id="758820.SAMN00777080_1896"/>
<feature type="domain" description="Sulfatase N-terminal" evidence="4">
    <location>
        <begin position="30"/>
        <end position="375"/>
    </location>
</feature>
<dbReference type="PANTHER" id="PTHR45953:SF1">
    <property type="entry name" value="IDURONATE 2-SULFATASE"/>
    <property type="match status" value="1"/>
</dbReference>
<dbReference type="RefSeq" id="WP_084123448.1">
    <property type="nucleotide sequence ID" value="NZ_LT838813.1"/>
</dbReference>
<evidence type="ECO:0000313" key="6">
    <source>
        <dbReference type="Proteomes" id="UP000192333"/>
    </source>
</evidence>
<keyword evidence="3" id="KW-0378">Hydrolase</keyword>
<evidence type="ECO:0000256" key="1">
    <source>
        <dbReference type="ARBA" id="ARBA00008779"/>
    </source>
</evidence>
<evidence type="ECO:0000313" key="5">
    <source>
        <dbReference type="EMBL" id="SMD43306.1"/>
    </source>
</evidence>
<dbReference type="PANTHER" id="PTHR45953">
    <property type="entry name" value="IDURONATE 2-SULFATASE"/>
    <property type="match status" value="1"/>
</dbReference>
<reference evidence="6" key="1">
    <citation type="submission" date="2017-04" db="EMBL/GenBank/DDBJ databases">
        <authorList>
            <person name="Varghese N."/>
            <person name="Submissions S."/>
        </authorList>
    </citation>
    <scope>NUCLEOTIDE SEQUENCE [LARGE SCALE GENOMIC DNA]</scope>
    <source>
        <strain evidence="6">DSM 16537</strain>
    </source>
</reference>
<accession>A0A1W2H4A1</accession>
<dbReference type="SUPFAM" id="SSF53649">
    <property type="entry name" value="Alkaline phosphatase-like"/>
    <property type="match status" value="1"/>
</dbReference>
<dbReference type="Pfam" id="PF00884">
    <property type="entry name" value="Sulfatase"/>
    <property type="match status" value="1"/>
</dbReference>
<dbReference type="EMBL" id="LT838813">
    <property type="protein sequence ID" value="SMD43306.1"/>
    <property type="molecule type" value="Genomic_DNA"/>
</dbReference>
<evidence type="ECO:0000259" key="4">
    <source>
        <dbReference type="Pfam" id="PF00884"/>
    </source>
</evidence>
<evidence type="ECO:0000256" key="2">
    <source>
        <dbReference type="ARBA" id="ARBA00022723"/>
    </source>
</evidence>
<protein>
    <submittedName>
        <fullName evidence="5">Arylsulfatase A</fullName>
    </submittedName>
</protein>
<dbReference type="GO" id="GO:0008484">
    <property type="term" value="F:sulfuric ester hydrolase activity"/>
    <property type="evidence" value="ECO:0007669"/>
    <property type="project" value="TreeGrafter"/>
</dbReference>
<comment type="similarity">
    <text evidence="1">Belongs to the sulfatase family.</text>
</comment>
<evidence type="ECO:0000256" key="3">
    <source>
        <dbReference type="ARBA" id="ARBA00022801"/>
    </source>
</evidence>
<dbReference type="OrthoDB" id="9762324at2"/>